<dbReference type="InterPro" id="IPR011029">
    <property type="entry name" value="DEATH-like_dom_sf"/>
</dbReference>
<feature type="repeat" description="TPR" evidence="1">
    <location>
        <begin position="510"/>
        <end position="543"/>
    </location>
</feature>
<dbReference type="InterPro" id="IPR019734">
    <property type="entry name" value="TPR_rpt"/>
</dbReference>
<evidence type="ECO:0000259" key="3">
    <source>
        <dbReference type="PROSITE" id="PS50168"/>
    </source>
</evidence>
<accession>A0A6P4YAZ3</accession>
<organism evidence="4 5">
    <name type="scientific">Branchiostoma belcheri</name>
    <name type="common">Amphioxus</name>
    <dbReference type="NCBI Taxonomy" id="7741"/>
    <lineage>
        <taxon>Eukaryota</taxon>
        <taxon>Metazoa</taxon>
        <taxon>Chordata</taxon>
        <taxon>Cephalochordata</taxon>
        <taxon>Leptocardii</taxon>
        <taxon>Amphioxiformes</taxon>
        <taxon>Branchiostomatidae</taxon>
        <taxon>Branchiostoma</taxon>
    </lineage>
</organism>
<gene>
    <name evidence="5" type="primary">LOC109461957</name>
</gene>
<keyword evidence="4" id="KW-1185">Reference proteome</keyword>
<name>A0A6P4YAZ3_BRABE</name>
<dbReference type="PROSITE" id="PS50005">
    <property type="entry name" value="TPR"/>
    <property type="match status" value="8"/>
</dbReference>
<dbReference type="PROSITE" id="PS50168">
    <property type="entry name" value="DED"/>
    <property type="match status" value="1"/>
</dbReference>
<dbReference type="Gene3D" id="1.25.40.10">
    <property type="entry name" value="Tetratricopeptide repeat domain"/>
    <property type="match status" value="4"/>
</dbReference>
<dbReference type="GO" id="GO:0042981">
    <property type="term" value="P:regulation of apoptotic process"/>
    <property type="evidence" value="ECO:0007669"/>
    <property type="project" value="InterPro"/>
</dbReference>
<feature type="repeat" description="TPR" evidence="1">
    <location>
        <begin position="310"/>
        <end position="343"/>
    </location>
</feature>
<dbReference type="Gene3D" id="1.10.533.10">
    <property type="entry name" value="Death Domain, Fas"/>
    <property type="match status" value="1"/>
</dbReference>
<proteinExistence type="predicted"/>
<feature type="repeat" description="TPR" evidence="1">
    <location>
        <begin position="631"/>
        <end position="664"/>
    </location>
</feature>
<dbReference type="Pfam" id="PF01335">
    <property type="entry name" value="DED"/>
    <property type="match status" value="1"/>
</dbReference>
<dbReference type="RefSeq" id="XP_019613996.1">
    <property type="nucleotide sequence ID" value="XM_019758437.1"/>
</dbReference>
<dbReference type="Pfam" id="PF13424">
    <property type="entry name" value="TPR_12"/>
    <property type="match status" value="6"/>
</dbReference>
<dbReference type="InterPro" id="IPR001875">
    <property type="entry name" value="DED_dom"/>
</dbReference>
<dbReference type="PANTHER" id="PTHR10098">
    <property type="entry name" value="RAPSYN-RELATED"/>
    <property type="match status" value="1"/>
</dbReference>
<dbReference type="SUPFAM" id="SSF48452">
    <property type="entry name" value="TPR-like"/>
    <property type="match status" value="4"/>
</dbReference>
<evidence type="ECO:0000256" key="2">
    <source>
        <dbReference type="SAM" id="MobiDB-lite"/>
    </source>
</evidence>
<evidence type="ECO:0000313" key="4">
    <source>
        <dbReference type="Proteomes" id="UP000515135"/>
    </source>
</evidence>
<feature type="repeat" description="TPR" evidence="1">
    <location>
        <begin position="671"/>
        <end position="704"/>
    </location>
</feature>
<dbReference type="KEGG" id="bbel:109461957"/>
<feature type="repeat" description="TPR" evidence="1">
    <location>
        <begin position="270"/>
        <end position="303"/>
    </location>
</feature>
<dbReference type="AlphaFoldDB" id="A0A6P4YAZ3"/>
<keyword evidence="1" id="KW-0802">TPR repeat</keyword>
<protein>
    <submittedName>
        <fullName evidence="5">Tetratricopeptide repeat protein 28-like</fullName>
    </submittedName>
</protein>
<dbReference type="PANTHER" id="PTHR10098:SF106">
    <property type="entry name" value="TETRATRICOPEPTIDE REPEAT PROTEIN 28-LIKE PROTEIN"/>
    <property type="match status" value="1"/>
</dbReference>
<feature type="region of interest" description="Disordered" evidence="2">
    <location>
        <begin position="303"/>
        <end position="322"/>
    </location>
</feature>
<dbReference type="SUPFAM" id="SSF47986">
    <property type="entry name" value="DEATH domain"/>
    <property type="match status" value="1"/>
</dbReference>
<dbReference type="Pfam" id="PF13176">
    <property type="entry name" value="TPR_7"/>
    <property type="match status" value="1"/>
</dbReference>
<evidence type="ECO:0000313" key="5">
    <source>
        <dbReference type="RefSeq" id="XP_019613996.1"/>
    </source>
</evidence>
<dbReference type="InterPro" id="IPR011990">
    <property type="entry name" value="TPR-like_helical_dom_sf"/>
</dbReference>
<feature type="repeat" description="TPR" evidence="1">
    <location>
        <begin position="149"/>
        <end position="182"/>
    </location>
</feature>
<dbReference type="SMART" id="SM00028">
    <property type="entry name" value="TPR"/>
    <property type="match status" value="16"/>
</dbReference>
<feature type="domain" description="DED" evidence="3">
    <location>
        <begin position="6"/>
        <end position="85"/>
    </location>
</feature>
<dbReference type="OrthoDB" id="5984664at2759"/>
<sequence length="847" mass="97905">MAQLSRLAKLFVKISDNLTEEDVRSLKALLSIEEVLGRAKIEKATPLEIFDMLVENKTIAKGNLGFLVQVLKSLRKGKLAEKAERLEQEQRMEALQLAQQTGDLQEKMQIYFKKGDMQREQLHSPRTAIQYYEQHLALARQLGDRRQEGWAYNRLGMAYSDMGEYETALKYHRQYLKIVLESGDQKEQTKAHTNVGESYRLLGKLNQATSHFNTALQLVQQTRDLQEEMEIYFKKGDMQRVQLHSPRTAIQYYEQHLALARQLGDRREEGLAYNRLGHAYSDMGEYETALKYNRQHLKIIQESGDKKEQRQAHTNVGDSYRSLGKTDQATSHFHTALQLAQQTGDLHGQMDVYFNMGDMQREQLHSPRTAIQYYEQYLALARQLGDRREEGWAYSRLGQAHSDMGKHQEALEWFQKSLKKLDGDKKEQIRLHACVGNEYRNLGKLDQATSHLDTALQLAQQTGDLHLEMNVYCKMGDLQREQLHSPRTAIQYYEQHLALARQLGNRHEEGVAYNRLGLAQYKMGKYKAAVEWHQKDLQINQESGHNIAQILAHKNMADSYKAMDKLDQVRSHYQSALTIATETGNKQEQMDIYLSLGDLHREQLHEPQESHKYYTEMLALAKDLERKGKEGQAYNRLGLACDDMQDNEAALEWYQKSLMMDQEDENKTDQLAAHKNIARSYQALGKLDKARSHYQSALAIAKETGNKQAQKDINLGLGDLHRKQLHEPQESHKYYTEMLELAKDLGRKDKEGLAYNRLGLVCEGMQDNEAALEWHQKHLKMSEEDENKTEQLTAHRCIARSYQELGKLEQARSHYQLALIIAKETGNKQAQKDIKKKMEAFKSCSIM</sequence>
<feature type="repeat" description="TPR" evidence="1">
    <location>
        <begin position="391"/>
        <end position="424"/>
    </location>
</feature>
<reference evidence="5" key="1">
    <citation type="submission" date="2025-08" db="UniProtKB">
        <authorList>
            <consortium name="RefSeq"/>
        </authorList>
    </citation>
    <scope>IDENTIFICATION</scope>
    <source>
        <tissue evidence="5">Gonad</tissue>
    </source>
</reference>
<dbReference type="Proteomes" id="UP000515135">
    <property type="component" value="Unplaced"/>
</dbReference>
<dbReference type="GeneID" id="109461957"/>
<evidence type="ECO:0000256" key="1">
    <source>
        <dbReference type="PROSITE-ProRule" id="PRU00339"/>
    </source>
</evidence>
<dbReference type="Pfam" id="PF13374">
    <property type="entry name" value="TPR_10"/>
    <property type="match status" value="2"/>
</dbReference>
<feature type="repeat" description="TPR" evidence="1">
    <location>
        <begin position="189"/>
        <end position="222"/>
    </location>
</feature>
<dbReference type="CDD" id="cd00045">
    <property type="entry name" value="DED"/>
    <property type="match status" value="1"/>
</dbReference>
<dbReference type="SMART" id="SM00031">
    <property type="entry name" value="DED"/>
    <property type="match status" value="1"/>
</dbReference>